<dbReference type="Gene3D" id="3.30.200.20">
    <property type="entry name" value="Phosphorylase Kinase, domain 1"/>
    <property type="match status" value="1"/>
</dbReference>
<dbReference type="PROSITE" id="PS50011">
    <property type="entry name" value="PROTEIN_KINASE_DOM"/>
    <property type="match status" value="1"/>
</dbReference>
<dbReference type="CDD" id="cd14014">
    <property type="entry name" value="STKc_PknB_like"/>
    <property type="match status" value="1"/>
</dbReference>
<reference evidence="8" key="1">
    <citation type="submission" date="2021-08" db="EMBL/GenBank/DDBJ databases">
        <authorList>
            <person name="Stevens D.C."/>
        </authorList>
    </citation>
    <scope>NUCLEOTIDE SEQUENCE</scope>
    <source>
        <strain evidence="8">DSM 53165</strain>
    </source>
</reference>
<dbReference type="PANTHER" id="PTHR43289">
    <property type="entry name" value="MITOGEN-ACTIVATED PROTEIN KINASE KINASE KINASE 20-RELATED"/>
    <property type="match status" value="1"/>
</dbReference>
<keyword evidence="4 5" id="KW-0067">ATP-binding</keyword>
<dbReference type="Proteomes" id="UP001139031">
    <property type="component" value="Unassembled WGS sequence"/>
</dbReference>
<dbReference type="InterPro" id="IPR011009">
    <property type="entry name" value="Kinase-like_dom_sf"/>
</dbReference>
<dbReference type="InterPro" id="IPR000719">
    <property type="entry name" value="Prot_kinase_dom"/>
</dbReference>
<keyword evidence="2 5" id="KW-0547">Nucleotide-binding</keyword>
<accession>A0ABS7TUK4</accession>
<evidence type="ECO:0000313" key="8">
    <source>
        <dbReference type="EMBL" id="MBZ5711938.1"/>
    </source>
</evidence>
<feature type="domain" description="Protein kinase" evidence="7">
    <location>
        <begin position="17"/>
        <end position="282"/>
    </location>
</feature>
<dbReference type="Gene3D" id="1.10.510.10">
    <property type="entry name" value="Transferase(Phosphotransferase) domain 1"/>
    <property type="match status" value="1"/>
</dbReference>
<keyword evidence="9" id="KW-1185">Reference proteome</keyword>
<dbReference type="SMART" id="SM00220">
    <property type="entry name" value="S_TKc"/>
    <property type="match status" value="1"/>
</dbReference>
<comment type="caution">
    <text evidence="8">The sequence shown here is derived from an EMBL/GenBank/DDBJ whole genome shotgun (WGS) entry which is preliminary data.</text>
</comment>
<evidence type="ECO:0000256" key="5">
    <source>
        <dbReference type="PROSITE-ProRule" id="PRU10141"/>
    </source>
</evidence>
<keyword evidence="1" id="KW-0808">Transferase</keyword>
<dbReference type="PROSITE" id="PS00107">
    <property type="entry name" value="PROTEIN_KINASE_ATP"/>
    <property type="match status" value="1"/>
</dbReference>
<dbReference type="GO" id="GO:0016301">
    <property type="term" value="F:kinase activity"/>
    <property type="evidence" value="ECO:0007669"/>
    <property type="project" value="UniProtKB-KW"/>
</dbReference>
<dbReference type="PANTHER" id="PTHR43289:SF6">
    <property type="entry name" value="SERINE_THREONINE-PROTEIN KINASE NEKL-3"/>
    <property type="match status" value="1"/>
</dbReference>
<keyword evidence="3 8" id="KW-0418">Kinase</keyword>
<evidence type="ECO:0000256" key="3">
    <source>
        <dbReference type="ARBA" id="ARBA00022777"/>
    </source>
</evidence>
<dbReference type="InterPro" id="IPR008271">
    <property type="entry name" value="Ser/Thr_kinase_AS"/>
</dbReference>
<evidence type="ECO:0000256" key="4">
    <source>
        <dbReference type="ARBA" id="ARBA00022840"/>
    </source>
</evidence>
<dbReference type="RefSeq" id="WP_224193701.1">
    <property type="nucleotide sequence ID" value="NZ_JAIRAU010000028.1"/>
</dbReference>
<evidence type="ECO:0000256" key="6">
    <source>
        <dbReference type="SAM" id="MobiDB-lite"/>
    </source>
</evidence>
<gene>
    <name evidence="8" type="ORF">K7C98_22070</name>
</gene>
<protein>
    <submittedName>
        <fullName evidence="8">Protein kinase</fullName>
    </submittedName>
</protein>
<evidence type="ECO:0000256" key="1">
    <source>
        <dbReference type="ARBA" id="ARBA00022679"/>
    </source>
</evidence>
<dbReference type="PROSITE" id="PS00108">
    <property type="entry name" value="PROTEIN_KINASE_ST"/>
    <property type="match status" value="1"/>
</dbReference>
<feature type="region of interest" description="Disordered" evidence="6">
    <location>
        <begin position="408"/>
        <end position="460"/>
    </location>
</feature>
<dbReference type="Pfam" id="PF00069">
    <property type="entry name" value="Pkinase"/>
    <property type="match status" value="1"/>
</dbReference>
<evidence type="ECO:0000313" key="9">
    <source>
        <dbReference type="Proteomes" id="UP001139031"/>
    </source>
</evidence>
<proteinExistence type="predicted"/>
<sequence length="560" mass="58994">MPDRDAQVIGTVLENRYRVLSLLGRGGMGDVYVGEDTRLRRRCALKILHARLAEDRTSVERFLREAQMIASLDHPNIVDIYSFGEEPSGLVFFAMELLQGDDLDARLRQRAQRPFSNHDCCLWAIQIARAVGCVHDNGLIHRDLKVSNVFLARKRDGEEICKLLDFGIARAEDSSELTETGITLGTPSYMSPEQVRNANLDRRSDIYSFGVVLFKLLTGRVPFTGEPIQVAMQHCDSPPPAPSSVAPAAGISPALDAIVLKAMAKKPGDRFQTMHEVGQALVELLRSEAPELAPVTTSGRTLTQPHLGASAVPSPWLAAAAGPATQPSLDHPRPAPAPDPGGREAAVTVPALDASTPGGGSKQTGATTAFPSPPARSTRPLLALAGAGLLAAIAVFALVLSGGDDPPPPPPAPAVVDAPKPTPVVAPPPAEPAPAPAPAPEPAPEPPPAEAEPQPVADEELPPLESEVAAEPAPAVKKAAVKPAVPVDPLKQIERKAKACRKTHDAVGGPKIVIDYAIGLDGKVTRSVPSVNDALGKCLADAVMQTRFEAKLALGRKISL</sequence>
<evidence type="ECO:0000259" key="7">
    <source>
        <dbReference type="PROSITE" id="PS50011"/>
    </source>
</evidence>
<feature type="compositionally biased region" description="Pro residues" evidence="6">
    <location>
        <begin position="420"/>
        <end position="450"/>
    </location>
</feature>
<dbReference type="SUPFAM" id="SSF56112">
    <property type="entry name" value="Protein kinase-like (PK-like)"/>
    <property type="match status" value="1"/>
</dbReference>
<name>A0ABS7TUK4_9BACT</name>
<dbReference type="EMBL" id="JAIRAU010000028">
    <property type="protein sequence ID" value="MBZ5711938.1"/>
    <property type="molecule type" value="Genomic_DNA"/>
</dbReference>
<organism evidence="8 9">
    <name type="scientific">Nannocystis pusilla</name>
    <dbReference type="NCBI Taxonomy" id="889268"/>
    <lineage>
        <taxon>Bacteria</taxon>
        <taxon>Pseudomonadati</taxon>
        <taxon>Myxococcota</taxon>
        <taxon>Polyangia</taxon>
        <taxon>Nannocystales</taxon>
        <taxon>Nannocystaceae</taxon>
        <taxon>Nannocystis</taxon>
    </lineage>
</organism>
<evidence type="ECO:0000256" key="2">
    <source>
        <dbReference type="ARBA" id="ARBA00022741"/>
    </source>
</evidence>
<feature type="binding site" evidence="5">
    <location>
        <position position="46"/>
    </location>
    <ligand>
        <name>ATP</name>
        <dbReference type="ChEBI" id="CHEBI:30616"/>
    </ligand>
</feature>
<dbReference type="InterPro" id="IPR017441">
    <property type="entry name" value="Protein_kinase_ATP_BS"/>
</dbReference>
<feature type="region of interest" description="Disordered" evidence="6">
    <location>
        <begin position="320"/>
        <end position="376"/>
    </location>
</feature>